<evidence type="ECO:0000313" key="4">
    <source>
        <dbReference type="Proteomes" id="UP001595789"/>
    </source>
</evidence>
<keyword evidence="4" id="KW-1185">Reference proteome</keyword>
<feature type="transmembrane region" description="Helical" evidence="1">
    <location>
        <begin position="584"/>
        <end position="608"/>
    </location>
</feature>
<dbReference type="EMBL" id="JBHSBW010000013">
    <property type="protein sequence ID" value="MFC4213021.1"/>
    <property type="molecule type" value="Genomic_DNA"/>
</dbReference>
<dbReference type="PANTHER" id="PTHR46825">
    <property type="entry name" value="D-ALANYL-D-ALANINE-CARBOXYPEPTIDASE/ENDOPEPTIDASE AMPH"/>
    <property type="match status" value="1"/>
</dbReference>
<evidence type="ECO:0000259" key="2">
    <source>
        <dbReference type="Pfam" id="PF00144"/>
    </source>
</evidence>
<dbReference type="GO" id="GO:0016787">
    <property type="term" value="F:hydrolase activity"/>
    <property type="evidence" value="ECO:0007669"/>
    <property type="project" value="UniProtKB-KW"/>
</dbReference>
<feature type="transmembrane region" description="Helical" evidence="1">
    <location>
        <begin position="514"/>
        <end position="539"/>
    </location>
</feature>
<feature type="transmembrane region" description="Helical" evidence="1">
    <location>
        <begin position="620"/>
        <end position="642"/>
    </location>
</feature>
<feature type="transmembrane region" description="Helical" evidence="1">
    <location>
        <begin position="546"/>
        <end position="564"/>
    </location>
</feature>
<protein>
    <submittedName>
        <fullName evidence="3">Serine hydrolase domain-containing protein</fullName>
        <ecNumber evidence="3">3.-.-.-</ecNumber>
    </submittedName>
</protein>
<reference evidence="4" key="1">
    <citation type="journal article" date="2019" name="Int. J. Syst. Evol. Microbiol.">
        <title>The Global Catalogue of Microorganisms (GCM) 10K type strain sequencing project: providing services to taxonomists for standard genome sequencing and annotation.</title>
        <authorList>
            <consortium name="The Broad Institute Genomics Platform"/>
            <consortium name="The Broad Institute Genome Sequencing Center for Infectious Disease"/>
            <person name="Wu L."/>
            <person name="Ma J."/>
        </authorList>
    </citation>
    <scope>NUCLEOTIDE SEQUENCE [LARGE SCALE GENOMIC DNA]</scope>
    <source>
        <strain evidence="4">CCM 8691</strain>
    </source>
</reference>
<proteinExistence type="predicted"/>
<evidence type="ECO:0000256" key="1">
    <source>
        <dbReference type="SAM" id="Phobius"/>
    </source>
</evidence>
<dbReference type="EC" id="3.-.-.-" evidence="3"/>
<keyword evidence="1" id="KW-0472">Membrane</keyword>
<sequence length="649" mass="72787">MDKSEQNCELDSPDCLKINHMKNYRLSAFVILLSYFLNVSAQTKQVLSLSNNSIDSMLVELNDAIIKSKIPGLMVSIVNRKGTIYSGGIGYSNLEKKRKVTGMTAFRLASVTKMFTALAIEKLISDGKFNLSDPLKKIAPEIPFENVFEKSNPVTVVHLLEHTAGFEDVQLGRMIALDGKSMSGLKALEFHKHSLVSRWKPGERMSYSNPGYEVLGYLIEKFSGMSVDQYIKKNVLLPMDMKNSTILMNGTMIQNLATAYHFNGNGYQVLPQYTLSSNGATGNLVSCADDISKYLVILLNYYQGKTGDIIPEKNAMEMDSIHSSLAARNGLQIGYAFGNAVFANNKKITFRGHDGLGEGFSSWIFYNRSHGIAYAIANNSGQNNWEISQIIESFITRSLPTVHINSSPENLNRFKEFEGYYALANPKNDRWDFLQKLFNGVTVRVTGQKITLKNNRGNIDTLVHVHGNLFRIQSEIVPAFLFSKDENGNPFLQGYNTSQFFSKTAKAPIIIQQYLFYSGLLSMLITLVLGLLSFILLLFKKISFKTFFVLVLPAFASVSGLLAYRKLSLTDEVNKIAFSSINTTTLFIFFTSIGFGFFTLISLVMLIRQWNVLKNKLIKIVLSFTIIMLCYLSGIFLLNGWIGVRIWVL</sequence>
<dbReference type="InterPro" id="IPR050491">
    <property type="entry name" value="AmpC-like"/>
</dbReference>
<organism evidence="3 4">
    <name type="scientific">Pedobacter lithocola</name>
    <dbReference type="NCBI Taxonomy" id="1908239"/>
    <lineage>
        <taxon>Bacteria</taxon>
        <taxon>Pseudomonadati</taxon>
        <taxon>Bacteroidota</taxon>
        <taxon>Sphingobacteriia</taxon>
        <taxon>Sphingobacteriales</taxon>
        <taxon>Sphingobacteriaceae</taxon>
        <taxon>Pedobacter</taxon>
    </lineage>
</organism>
<accession>A0ABV8PF93</accession>
<keyword evidence="1" id="KW-1133">Transmembrane helix</keyword>
<keyword evidence="3" id="KW-0378">Hydrolase</keyword>
<feature type="domain" description="Beta-lactamase-related" evidence="2">
    <location>
        <begin position="67"/>
        <end position="384"/>
    </location>
</feature>
<dbReference type="Proteomes" id="UP001595789">
    <property type="component" value="Unassembled WGS sequence"/>
</dbReference>
<dbReference type="Pfam" id="PF00144">
    <property type="entry name" value="Beta-lactamase"/>
    <property type="match status" value="1"/>
</dbReference>
<dbReference type="SUPFAM" id="SSF56601">
    <property type="entry name" value="beta-lactamase/transpeptidase-like"/>
    <property type="match status" value="1"/>
</dbReference>
<dbReference type="InterPro" id="IPR012338">
    <property type="entry name" value="Beta-lactam/transpept-like"/>
</dbReference>
<name>A0ABV8PF93_9SPHI</name>
<dbReference type="Gene3D" id="3.40.710.10">
    <property type="entry name" value="DD-peptidase/beta-lactamase superfamily"/>
    <property type="match status" value="1"/>
</dbReference>
<gene>
    <name evidence="3" type="ORF">ACFOWA_17630</name>
</gene>
<dbReference type="PANTHER" id="PTHR46825:SF9">
    <property type="entry name" value="BETA-LACTAMASE-RELATED DOMAIN-CONTAINING PROTEIN"/>
    <property type="match status" value="1"/>
</dbReference>
<evidence type="ECO:0000313" key="3">
    <source>
        <dbReference type="EMBL" id="MFC4213021.1"/>
    </source>
</evidence>
<dbReference type="InterPro" id="IPR001466">
    <property type="entry name" value="Beta-lactam-related"/>
</dbReference>
<keyword evidence="1" id="KW-0812">Transmembrane</keyword>
<dbReference type="RefSeq" id="WP_378987666.1">
    <property type="nucleotide sequence ID" value="NZ_JBHSBW010000013.1"/>
</dbReference>
<comment type="caution">
    <text evidence="3">The sequence shown here is derived from an EMBL/GenBank/DDBJ whole genome shotgun (WGS) entry which is preliminary data.</text>
</comment>